<dbReference type="EMBL" id="CP146022">
    <property type="protein sequence ID" value="WWQ67314.1"/>
    <property type="molecule type" value="Genomic_DNA"/>
</dbReference>
<organism evidence="1 2">
    <name type="scientific">Streptomyces citrinus</name>
    <dbReference type="NCBI Taxonomy" id="3118173"/>
    <lineage>
        <taxon>Bacteria</taxon>
        <taxon>Bacillati</taxon>
        <taxon>Actinomycetota</taxon>
        <taxon>Actinomycetes</taxon>
        <taxon>Kitasatosporales</taxon>
        <taxon>Streptomycetaceae</taxon>
        <taxon>Streptomyces</taxon>
    </lineage>
</organism>
<evidence type="ECO:0000313" key="1">
    <source>
        <dbReference type="EMBL" id="WWQ67314.1"/>
    </source>
</evidence>
<proteinExistence type="predicted"/>
<dbReference type="Proteomes" id="UP001432251">
    <property type="component" value="Chromosome"/>
</dbReference>
<keyword evidence="2" id="KW-1185">Reference proteome</keyword>
<evidence type="ECO:0000313" key="2">
    <source>
        <dbReference type="Proteomes" id="UP001432251"/>
    </source>
</evidence>
<accession>A0ACD5AJG2</accession>
<sequence>MNAVLSLESTMDELSFVLGPALIGVASVLAHPAYAFAGAAVLVAVCGTAFALHPTAAAVPAPRRAARSPSGRGCPARSTSCAWASCFSASCSVAAAPESPRSRRSWATRTRPGSSTPRWAS</sequence>
<protein>
    <submittedName>
        <fullName evidence="1">Uncharacterized protein</fullName>
    </submittedName>
</protein>
<gene>
    <name evidence="1" type="ORF">V2W30_30945</name>
</gene>
<name>A0ACD5AJG2_9ACTN</name>
<reference evidence="1" key="1">
    <citation type="journal article" date="2025" name="Int. J. Syst. Evol. Microbiol.">
        <title>Streptomyces citrinus sp. nov., with yellow diffusible pigment.</title>
        <authorList>
            <person name="He Y."/>
            <person name="Yang E."/>
            <person name="Xu J."/>
            <person name="Sun Y."/>
            <person name="Sun L."/>
        </authorList>
    </citation>
    <scope>NUCLEOTIDE SEQUENCE</scope>
    <source>
        <strain evidence="1">Q6</strain>
    </source>
</reference>